<accession>A0ABU5IX38</accession>
<dbReference type="PROSITE" id="PS51186">
    <property type="entry name" value="GNAT"/>
    <property type="match status" value="1"/>
</dbReference>
<dbReference type="Pfam" id="PF00583">
    <property type="entry name" value="Acetyltransf_1"/>
    <property type="match status" value="1"/>
</dbReference>
<proteinExistence type="predicted"/>
<dbReference type="EMBL" id="JAXOFX010000004">
    <property type="protein sequence ID" value="MDZ5471722.1"/>
    <property type="molecule type" value="Genomic_DNA"/>
</dbReference>
<dbReference type="InterPro" id="IPR016181">
    <property type="entry name" value="Acyl_CoA_acyltransferase"/>
</dbReference>
<evidence type="ECO:0000313" key="2">
    <source>
        <dbReference type="EMBL" id="MDZ5471722.1"/>
    </source>
</evidence>
<keyword evidence="2" id="KW-0808">Transferase</keyword>
<evidence type="ECO:0000313" key="3">
    <source>
        <dbReference type="Proteomes" id="UP001290455"/>
    </source>
</evidence>
<dbReference type="InterPro" id="IPR000182">
    <property type="entry name" value="GNAT_dom"/>
</dbReference>
<sequence>MTTELIVAKESEKETLKNLYSLYLHDLSLYSEGLQPNENGLFEFDAFHLIWEKEGIHPYLIKVDGHLAGFFLLLSAPLMTKVDYCINDFFLLNQYRGQGIGEQALDLLFETHQGNYFVEQLKSNERAVQYWKKIFKRYGFSYEEKLEVKDGEECVGQFFQVSLATSK</sequence>
<name>A0ABU5IX38_9BACI</name>
<dbReference type="EC" id="2.3.1.-" evidence="2"/>
<organism evidence="2 3">
    <name type="scientific">Robertmurraya mangrovi</name>
    <dbReference type="NCBI Taxonomy" id="3098077"/>
    <lineage>
        <taxon>Bacteria</taxon>
        <taxon>Bacillati</taxon>
        <taxon>Bacillota</taxon>
        <taxon>Bacilli</taxon>
        <taxon>Bacillales</taxon>
        <taxon>Bacillaceae</taxon>
        <taxon>Robertmurraya</taxon>
    </lineage>
</organism>
<dbReference type="SUPFAM" id="SSF55729">
    <property type="entry name" value="Acyl-CoA N-acyltransferases (Nat)"/>
    <property type="match status" value="1"/>
</dbReference>
<protein>
    <submittedName>
        <fullName evidence="2">GNAT family N-acetyltransferase</fullName>
        <ecNumber evidence="2">2.3.1.-</ecNumber>
    </submittedName>
</protein>
<dbReference type="Proteomes" id="UP001290455">
    <property type="component" value="Unassembled WGS sequence"/>
</dbReference>
<dbReference type="RefSeq" id="WP_322446025.1">
    <property type="nucleotide sequence ID" value="NZ_JAXOFX010000004.1"/>
</dbReference>
<dbReference type="Gene3D" id="3.40.630.30">
    <property type="match status" value="1"/>
</dbReference>
<reference evidence="2 3" key="1">
    <citation type="submission" date="2023-11" db="EMBL/GenBank/DDBJ databases">
        <title>Bacillus jintuensis, isolated from a mudflat on the Beibu Gulf coast.</title>
        <authorList>
            <person name="Li M."/>
        </authorList>
    </citation>
    <scope>NUCLEOTIDE SEQUENCE [LARGE SCALE GENOMIC DNA]</scope>
    <source>
        <strain evidence="2 3">31A1R</strain>
    </source>
</reference>
<dbReference type="GO" id="GO:0016746">
    <property type="term" value="F:acyltransferase activity"/>
    <property type="evidence" value="ECO:0007669"/>
    <property type="project" value="UniProtKB-KW"/>
</dbReference>
<evidence type="ECO:0000259" key="1">
    <source>
        <dbReference type="PROSITE" id="PS51186"/>
    </source>
</evidence>
<keyword evidence="3" id="KW-1185">Reference proteome</keyword>
<comment type="caution">
    <text evidence="2">The sequence shown here is derived from an EMBL/GenBank/DDBJ whole genome shotgun (WGS) entry which is preliminary data.</text>
</comment>
<keyword evidence="2" id="KW-0012">Acyltransferase</keyword>
<gene>
    <name evidence="2" type="ORF">SM124_08180</name>
</gene>
<feature type="domain" description="N-acetyltransferase" evidence="1">
    <location>
        <begin position="6"/>
        <end position="164"/>
    </location>
</feature>
<dbReference type="CDD" id="cd04301">
    <property type="entry name" value="NAT_SF"/>
    <property type="match status" value="1"/>
</dbReference>